<reference evidence="1 2" key="1">
    <citation type="submission" date="2016-07" db="EMBL/GenBank/DDBJ databases">
        <title>Multiple horizontal gene transfer events from other fungi enriched the ability of initially mycotrophic Trichoderma (Ascomycota) to feed on dead plant biomass.</title>
        <authorList>
            <consortium name="DOE Joint Genome Institute"/>
            <person name="Aerts A."/>
            <person name="Atanasova L."/>
            <person name="Chenthamara K."/>
            <person name="Zhang J."/>
            <person name="Grujic M."/>
            <person name="Henrissat B."/>
            <person name="Kuo A."/>
            <person name="Salamov A."/>
            <person name="Lipzen A."/>
            <person name="Labutti K."/>
            <person name="Barry K."/>
            <person name="Miao Y."/>
            <person name="Rahimi M.J."/>
            <person name="Shen Q."/>
            <person name="Grigoriev I.V."/>
            <person name="Kubicek C.P."/>
            <person name="Druzhinina I.S."/>
        </authorList>
    </citation>
    <scope>NUCLEOTIDE SEQUENCE [LARGE SCALE GENOMIC DNA]</scope>
    <source>
        <strain evidence="1 2">CBS 226.95</strain>
    </source>
</reference>
<gene>
    <name evidence="1" type="ORF">M431DRAFT_386861</name>
</gene>
<evidence type="ECO:0000313" key="2">
    <source>
        <dbReference type="Proteomes" id="UP000241690"/>
    </source>
</evidence>
<sequence length="102" mass="11177">MVIIERHGMGDLFDLIATSNQLANPSSSTNLIIPAPAETDFLRRMSELSRLGASSATEGGAYLRTEHFGGRPVPRCISAFRHMFVAAHHYCVLCAWGAENEE</sequence>
<organism evidence="1 2">
    <name type="scientific">Trichoderma harzianum CBS 226.95</name>
    <dbReference type="NCBI Taxonomy" id="983964"/>
    <lineage>
        <taxon>Eukaryota</taxon>
        <taxon>Fungi</taxon>
        <taxon>Dikarya</taxon>
        <taxon>Ascomycota</taxon>
        <taxon>Pezizomycotina</taxon>
        <taxon>Sordariomycetes</taxon>
        <taxon>Hypocreomycetidae</taxon>
        <taxon>Hypocreales</taxon>
        <taxon>Hypocreaceae</taxon>
        <taxon>Trichoderma</taxon>
    </lineage>
</organism>
<name>A0A2T4AIE8_TRIHA</name>
<keyword evidence="2" id="KW-1185">Reference proteome</keyword>
<protein>
    <submittedName>
        <fullName evidence="1">Uncharacterized protein</fullName>
    </submittedName>
</protein>
<proteinExistence type="predicted"/>
<dbReference type="AlphaFoldDB" id="A0A2T4AIE8"/>
<dbReference type="GeneID" id="36623325"/>
<dbReference type="RefSeq" id="XP_024776489.1">
    <property type="nucleotide sequence ID" value="XM_024914759.1"/>
</dbReference>
<dbReference type="EMBL" id="KZ679678">
    <property type="protein sequence ID" value="PTB56812.1"/>
    <property type="molecule type" value="Genomic_DNA"/>
</dbReference>
<dbReference type="Proteomes" id="UP000241690">
    <property type="component" value="Unassembled WGS sequence"/>
</dbReference>
<evidence type="ECO:0000313" key="1">
    <source>
        <dbReference type="EMBL" id="PTB56812.1"/>
    </source>
</evidence>
<accession>A0A2T4AIE8</accession>